<dbReference type="SUPFAM" id="SSF48452">
    <property type="entry name" value="TPR-like"/>
    <property type="match status" value="1"/>
</dbReference>
<dbReference type="InterPro" id="IPR036680">
    <property type="entry name" value="SPOR-like_sf"/>
</dbReference>
<feature type="compositionally biased region" description="Polar residues" evidence="1">
    <location>
        <begin position="250"/>
        <end position="275"/>
    </location>
</feature>
<feature type="region of interest" description="Disordered" evidence="1">
    <location>
        <begin position="206"/>
        <end position="309"/>
    </location>
</feature>
<organism evidence="3">
    <name type="scientific">hydrothermal vent metagenome</name>
    <dbReference type="NCBI Taxonomy" id="652676"/>
    <lineage>
        <taxon>unclassified sequences</taxon>
        <taxon>metagenomes</taxon>
        <taxon>ecological metagenomes</taxon>
    </lineage>
</organism>
<feature type="domain" description="SPOR" evidence="2">
    <location>
        <begin position="612"/>
        <end position="696"/>
    </location>
</feature>
<gene>
    <name evidence="3" type="ORF">MNBD_ALPHA09-1351</name>
</gene>
<accession>A0A3B0TLI0</accession>
<dbReference type="AlphaFoldDB" id="A0A3B0TLI0"/>
<dbReference type="EMBL" id="UOEM01000058">
    <property type="protein sequence ID" value="VAW13059.1"/>
    <property type="molecule type" value="Genomic_DNA"/>
</dbReference>
<sequence>MITSAIGLLRTLLPDRKLLIVTVLACFTGFMVSGAWAQGNGGKLMASGEKSLAAGDYDKAIDELSKAIKSGSLGKPEMAKAFVARGQALQGKGSQARAIADFTNALWLESLSGADTARALALRGTSRQSLGQTKAAADDFKKAEAAQPGISGQVGGSAVAASGATTTTRRRPANTEDEGFFSSLFGGSGDQPPPRRTVSRGAAVKVARATPHGENQVRRRSSRDTSSGGLFGGLFGGDDGEVSEPPPNLPQQLASAGANTRTRVTASAPGSSGNVNRPGVLTDILPSGSGETVPQRKPGTEPLAATGAPQPIRNVPAEQIDEPGFFERVFSGRTARPSSGTTSTGTTSTGTGAAGTGAATASGPRRLVARSDGLPASGSARPAPSGPRTQRDTSLPTFVNQPRLTDRILANDAVEPGGNAGIPTRIANLRAPGGGLRPNSRRVDTPAVNVAPAQLDWNQTTRVERGQVASPIAVARPQAVRPAAPRQATQVARAQARPAPAPRRPVVAGTRPPQAAPPASRRLQPPSTPGQARNQSTFGATVRSAGEVAGETVRSAVDWVGNAITGVGGSAAPAVQRRPQVQQQRVASAPVRQPARTTYRAPAKPTPRRETATAGGGYVLQLAARQRRSDAEAAARTVSSRHSGILAGAQPYIVKADIPGKGVYYRVRVGPYRTKAQVNSVCTQLKGKGQDCFATR</sequence>
<dbReference type="InterPro" id="IPR019734">
    <property type="entry name" value="TPR_rpt"/>
</dbReference>
<feature type="region of interest" description="Disordered" evidence="1">
    <location>
        <begin position="569"/>
        <end position="612"/>
    </location>
</feature>
<feature type="region of interest" description="Disordered" evidence="1">
    <location>
        <begin position="492"/>
        <end position="537"/>
    </location>
</feature>
<feature type="compositionally biased region" description="Low complexity" evidence="1">
    <location>
        <begin position="571"/>
        <end position="593"/>
    </location>
</feature>
<proteinExistence type="predicted"/>
<dbReference type="GO" id="GO:0042834">
    <property type="term" value="F:peptidoglycan binding"/>
    <property type="evidence" value="ECO:0007669"/>
    <property type="project" value="InterPro"/>
</dbReference>
<dbReference type="InterPro" id="IPR011990">
    <property type="entry name" value="TPR-like_helical_dom_sf"/>
</dbReference>
<evidence type="ECO:0000313" key="3">
    <source>
        <dbReference type="EMBL" id="VAW13059.1"/>
    </source>
</evidence>
<feature type="compositionally biased region" description="Polar residues" evidence="1">
    <location>
        <begin position="392"/>
        <end position="403"/>
    </location>
</feature>
<evidence type="ECO:0000256" key="1">
    <source>
        <dbReference type="SAM" id="MobiDB-lite"/>
    </source>
</evidence>
<name>A0A3B0TLI0_9ZZZZ</name>
<reference evidence="3" key="1">
    <citation type="submission" date="2018-06" db="EMBL/GenBank/DDBJ databases">
        <authorList>
            <person name="Zhirakovskaya E."/>
        </authorList>
    </citation>
    <scope>NUCLEOTIDE SEQUENCE</scope>
</reference>
<dbReference type="SMART" id="SM00028">
    <property type="entry name" value="TPR"/>
    <property type="match status" value="2"/>
</dbReference>
<feature type="compositionally biased region" description="Low complexity" evidence="1">
    <location>
        <begin position="492"/>
        <end position="525"/>
    </location>
</feature>
<dbReference type="Pfam" id="PF05036">
    <property type="entry name" value="SPOR"/>
    <property type="match status" value="1"/>
</dbReference>
<feature type="region of interest" description="Disordered" evidence="1">
    <location>
        <begin position="332"/>
        <end position="403"/>
    </location>
</feature>
<evidence type="ECO:0000259" key="2">
    <source>
        <dbReference type="PROSITE" id="PS51724"/>
    </source>
</evidence>
<dbReference type="InterPro" id="IPR007730">
    <property type="entry name" value="SPOR-like_dom"/>
</dbReference>
<dbReference type="PROSITE" id="PS51724">
    <property type="entry name" value="SPOR"/>
    <property type="match status" value="1"/>
</dbReference>
<dbReference type="SUPFAM" id="SSF110997">
    <property type="entry name" value="Sporulation related repeat"/>
    <property type="match status" value="1"/>
</dbReference>
<feature type="compositionally biased region" description="Low complexity" evidence="1">
    <location>
        <begin position="332"/>
        <end position="366"/>
    </location>
</feature>
<dbReference type="Gene3D" id="3.30.70.1070">
    <property type="entry name" value="Sporulation related repeat"/>
    <property type="match status" value="1"/>
</dbReference>
<protein>
    <recommendedName>
        <fullName evidence="2">SPOR domain-containing protein</fullName>
    </recommendedName>
</protein>
<dbReference type="Gene3D" id="1.25.40.10">
    <property type="entry name" value="Tetratricopeptide repeat domain"/>
    <property type="match status" value="1"/>
</dbReference>